<gene>
    <name evidence="4 9" type="primary">gcvT</name>
    <name evidence="9" type="ORF">NCTC10327_00986</name>
</gene>
<feature type="compositionally biased region" description="Low complexity" evidence="6">
    <location>
        <begin position="140"/>
        <end position="189"/>
    </location>
</feature>
<dbReference type="InterPro" id="IPR028896">
    <property type="entry name" value="GcvT/YgfZ/DmdA"/>
</dbReference>
<feature type="compositionally biased region" description="Pro residues" evidence="6">
    <location>
        <begin position="365"/>
        <end position="374"/>
    </location>
</feature>
<feature type="binding site" evidence="5">
    <location>
        <position position="263"/>
    </location>
    <ligand>
        <name>substrate</name>
    </ligand>
</feature>
<dbReference type="FunFam" id="2.40.30.110:FF:000003">
    <property type="entry name" value="Aminomethyltransferase"/>
    <property type="match status" value="1"/>
</dbReference>
<evidence type="ECO:0000313" key="9">
    <source>
        <dbReference type="EMBL" id="VDG76328.1"/>
    </source>
</evidence>
<feature type="region of interest" description="Disordered" evidence="6">
    <location>
        <begin position="331"/>
        <end position="374"/>
    </location>
</feature>
<dbReference type="InterPro" id="IPR027266">
    <property type="entry name" value="TrmE/GcvT-like"/>
</dbReference>
<comment type="function">
    <text evidence="4">The glycine cleavage system catalyzes the degradation of glycine.</text>
</comment>
<dbReference type="Pfam" id="PF01571">
    <property type="entry name" value="GCV_T"/>
    <property type="match status" value="2"/>
</dbReference>
<dbReference type="Proteomes" id="UP000269974">
    <property type="component" value="Unassembled WGS sequence"/>
</dbReference>
<reference evidence="9 10" key="1">
    <citation type="submission" date="2018-11" db="EMBL/GenBank/DDBJ databases">
        <authorList>
            <consortium name="Pathogen Informatics"/>
        </authorList>
    </citation>
    <scope>NUCLEOTIDE SEQUENCE [LARGE SCALE GENOMIC DNA]</scope>
    <source>
        <strain evidence="9 10">NCTC10327</strain>
    </source>
</reference>
<dbReference type="HAMAP" id="MF_00259">
    <property type="entry name" value="GcvT"/>
    <property type="match status" value="1"/>
</dbReference>
<evidence type="ECO:0000256" key="1">
    <source>
        <dbReference type="ARBA" id="ARBA00008609"/>
    </source>
</evidence>
<dbReference type="GO" id="GO:0004047">
    <property type="term" value="F:aminomethyltransferase activity"/>
    <property type="evidence" value="ECO:0007669"/>
    <property type="project" value="UniProtKB-UniRule"/>
</dbReference>
<dbReference type="Gene3D" id="2.40.30.110">
    <property type="entry name" value="Aminomethyltransferase beta-barrel domains"/>
    <property type="match status" value="1"/>
</dbReference>
<dbReference type="GO" id="GO:0019464">
    <property type="term" value="P:glycine decarboxylation via glycine cleavage system"/>
    <property type="evidence" value="ECO:0007669"/>
    <property type="project" value="UniProtKB-UniRule"/>
</dbReference>
<dbReference type="Gene3D" id="3.30.1360.120">
    <property type="entry name" value="Probable tRNA modification gtpase trme, domain 1"/>
    <property type="match status" value="2"/>
</dbReference>
<dbReference type="PIRSF" id="PIRSF006487">
    <property type="entry name" value="GcvT"/>
    <property type="match status" value="1"/>
</dbReference>
<dbReference type="Pfam" id="PF08669">
    <property type="entry name" value="GCV_T_C"/>
    <property type="match status" value="1"/>
</dbReference>
<evidence type="ECO:0000313" key="10">
    <source>
        <dbReference type="Proteomes" id="UP000269974"/>
    </source>
</evidence>
<feature type="compositionally biased region" description="Low complexity" evidence="6">
    <location>
        <begin position="348"/>
        <end position="364"/>
    </location>
</feature>
<dbReference type="SUPFAM" id="SSF103025">
    <property type="entry name" value="Folate-binding domain"/>
    <property type="match status" value="1"/>
</dbReference>
<evidence type="ECO:0000256" key="3">
    <source>
        <dbReference type="ARBA" id="ARBA00022679"/>
    </source>
</evidence>
<dbReference type="SUPFAM" id="SSF101790">
    <property type="entry name" value="Aminomethyltransferase beta-barrel domain"/>
    <property type="match status" value="1"/>
</dbReference>
<comment type="catalytic activity">
    <reaction evidence="4">
        <text>N(6)-[(R)-S(8)-aminomethyldihydrolipoyl]-L-lysyl-[protein] + (6S)-5,6,7,8-tetrahydrofolate = N(6)-[(R)-dihydrolipoyl]-L-lysyl-[protein] + (6R)-5,10-methylene-5,6,7,8-tetrahydrofolate + NH4(+)</text>
        <dbReference type="Rhea" id="RHEA:16945"/>
        <dbReference type="Rhea" id="RHEA-COMP:10475"/>
        <dbReference type="Rhea" id="RHEA-COMP:10492"/>
        <dbReference type="ChEBI" id="CHEBI:15636"/>
        <dbReference type="ChEBI" id="CHEBI:28938"/>
        <dbReference type="ChEBI" id="CHEBI:57453"/>
        <dbReference type="ChEBI" id="CHEBI:83100"/>
        <dbReference type="ChEBI" id="CHEBI:83143"/>
        <dbReference type="EC" id="2.1.2.10"/>
    </reaction>
</comment>
<dbReference type="EMBL" id="UYIO01000001">
    <property type="protein sequence ID" value="VDG76328.1"/>
    <property type="molecule type" value="Genomic_DNA"/>
</dbReference>
<dbReference type="Gene3D" id="4.10.1250.10">
    <property type="entry name" value="Aminomethyltransferase fragment"/>
    <property type="match status" value="1"/>
</dbReference>
<evidence type="ECO:0000256" key="2">
    <source>
        <dbReference type="ARBA" id="ARBA00022576"/>
    </source>
</evidence>
<feature type="domain" description="GCVT N-terminal" evidence="7">
    <location>
        <begin position="174"/>
        <end position="326"/>
    </location>
</feature>
<evidence type="ECO:0000256" key="4">
    <source>
        <dbReference type="HAMAP-Rule" id="MF_00259"/>
    </source>
</evidence>
<proteinExistence type="inferred from homology"/>
<protein>
    <recommendedName>
        <fullName evidence="4">Aminomethyltransferase</fullName>
        <ecNumber evidence="4">2.1.2.10</ecNumber>
    </recommendedName>
    <alternativeName>
        <fullName evidence="4">Glycine cleavage system T protein</fullName>
    </alternativeName>
</protein>
<dbReference type="InterPro" id="IPR013977">
    <property type="entry name" value="GcvT_C"/>
</dbReference>
<dbReference type="GO" id="GO:0005829">
    <property type="term" value="C:cytosol"/>
    <property type="evidence" value="ECO:0007669"/>
    <property type="project" value="TreeGrafter"/>
</dbReference>
<comment type="caution">
    <text evidence="9">The sequence shown here is derived from an EMBL/GenBank/DDBJ whole genome shotgun (WGS) entry which is preliminary data.</text>
</comment>
<organism evidence="9 10">
    <name type="scientific">Actinobaculum suis</name>
    <dbReference type="NCBI Taxonomy" id="1657"/>
    <lineage>
        <taxon>Bacteria</taxon>
        <taxon>Bacillati</taxon>
        <taxon>Actinomycetota</taxon>
        <taxon>Actinomycetes</taxon>
        <taxon>Actinomycetales</taxon>
        <taxon>Actinomycetaceae</taxon>
        <taxon>Actinobaculum</taxon>
    </lineage>
</organism>
<keyword evidence="2 4" id="KW-0032">Aminotransferase</keyword>
<accession>A0A7Z8Y968</accession>
<sequence length="475" mass="48954">MPEITTGTAELRTTPLYARHQEAGATFTDFGGWKVPVRFTSDLAEHKAVRQAAGLFDVSHMGEIEVRGPDALAFLNYALAGNFTKTRPGRAKYTFVLNAHGGIIDDLIVFRLAADAFLLIPNAANRAAVLQALRERAGQGSATASGAANNTANNRDGVTAGTTAATAGGAGANTTAANETADTAEAPTTHPSFPEVTITDLSDQSGLLALQGPLAAEILAATSGFAPHIPLSEMRYYSWQEVSLAGISCFLSRTGYTGEDGFEIMAPAADIGTVWDALIAAGEPRGLLRAGFGARDSLRLEAGMPLYGHELGPDIFPAQAGLGRLVVGTENPATAPESAGVDKSSGVATATGNAPGTAAGTAPGTTPPATPPTDYPGTLAALAAGEAQTKAPTLPVLVGLRGEGRRAARAGYEVFAADRNIGHITSGVLSPILGYPIAMAYIDPAFAGEGTEISVDIRGKRFAFTVTTLPFYKRK</sequence>
<comment type="similarity">
    <text evidence="1 4">Belongs to the GcvT family.</text>
</comment>
<feature type="domain" description="Aminomethyltransferase C-terminal" evidence="8">
    <location>
        <begin position="397"/>
        <end position="473"/>
    </location>
</feature>
<dbReference type="PANTHER" id="PTHR43757">
    <property type="entry name" value="AMINOMETHYLTRANSFERASE"/>
    <property type="match status" value="1"/>
</dbReference>
<evidence type="ECO:0000256" key="6">
    <source>
        <dbReference type="SAM" id="MobiDB-lite"/>
    </source>
</evidence>
<dbReference type="InterPro" id="IPR029043">
    <property type="entry name" value="GcvT/YgfZ_C"/>
</dbReference>
<dbReference type="GO" id="GO:0008483">
    <property type="term" value="F:transaminase activity"/>
    <property type="evidence" value="ECO:0007669"/>
    <property type="project" value="UniProtKB-KW"/>
</dbReference>
<evidence type="ECO:0000259" key="8">
    <source>
        <dbReference type="Pfam" id="PF08669"/>
    </source>
</evidence>
<evidence type="ECO:0000259" key="7">
    <source>
        <dbReference type="Pfam" id="PF01571"/>
    </source>
</evidence>
<dbReference type="InterPro" id="IPR006222">
    <property type="entry name" value="GCVT_N"/>
</dbReference>
<keyword evidence="3 4" id="KW-0808">Transferase</keyword>
<comment type="subunit">
    <text evidence="4">The glycine cleavage system is composed of four proteins: P, T, L and H.</text>
</comment>
<dbReference type="AlphaFoldDB" id="A0A7Z8Y968"/>
<dbReference type="GO" id="GO:0008168">
    <property type="term" value="F:methyltransferase activity"/>
    <property type="evidence" value="ECO:0007669"/>
    <property type="project" value="UniProtKB-KW"/>
</dbReference>
<keyword evidence="9" id="KW-0489">Methyltransferase</keyword>
<dbReference type="PANTHER" id="PTHR43757:SF2">
    <property type="entry name" value="AMINOMETHYLTRANSFERASE, MITOCHONDRIAL"/>
    <property type="match status" value="1"/>
</dbReference>
<name>A0A7Z8Y968_9ACTO</name>
<dbReference type="FunFam" id="3.30.70.1400:FF:000001">
    <property type="entry name" value="Aminomethyltransferase"/>
    <property type="match status" value="1"/>
</dbReference>
<dbReference type="InterPro" id="IPR022903">
    <property type="entry name" value="GcvT_bac"/>
</dbReference>
<evidence type="ECO:0000256" key="5">
    <source>
        <dbReference type="PIRSR" id="PIRSR006487-1"/>
    </source>
</evidence>
<feature type="domain" description="GCVT N-terminal" evidence="7">
    <location>
        <begin position="16"/>
        <end position="138"/>
    </location>
</feature>
<dbReference type="GO" id="GO:0032259">
    <property type="term" value="P:methylation"/>
    <property type="evidence" value="ECO:0007669"/>
    <property type="project" value="UniProtKB-KW"/>
</dbReference>
<feature type="region of interest" description="Disordered" evidence="6">
    <location>
        <begin position="140"/>
        <end position="194"/>
    </location>
</feature>
<dbReference type="EC" id="2.1.2.10" evidence="4"/>